<dbReference type="AlphaFoldDB" id="A0A5M8QQV1"/>
<name>A0A5M8QQV1_9BACT</name>
<sequence length="101" mass="10881">MGQGDQPVTKVLELPVMFGQSILFPMKKHCFFLLWVRAGSLSGMAFLAQNASMLLNPNALKDIKRIGGFVNAMTVSGEQARFHTLLGSNYAAHEPGGGESV</sequence>
<accession>A0A5M8QQV1</accession>
<organism evidence="1 2">
    <name type="scientific">Dyadobacter flavalbus</name>
    <dbReference type="NCBI Taxonomy" id="2579942"/>
    <lineage>
        <taxon>Bacteria</taxon>
        <taxon>Pseudomonadati</taxon>
        <taxon>Bacteroidota</taxon>
        <taxon>Cytophagia</taxon>
        <taxon>Cytophagales</taxon>
        <taxon>Spirosomataceae</taxon>
        <taxon>Dyadobacter</taxon>
    </lineage>
</organism>
<keyword evidence="2" id="KW-1185">Reference proteome</keyword>
<gene>
    <name evidence="1" type="ORF">FEM33_17965</name>
</gene>
<dbReference type="Proteomes" id="UP000323994">
    <property type="component" value="Unassembled WGS sequence"/>
</dbReference>
<proteinExistence type="predicted"/>
<reference evidence="1 2" key="1">
    <citation type="submission" date="2019-05" db="EMBL/GenBank/DDBJ databases">
        <authorList>
            <person name="Qu J.-H."/>
        </authorList>
    </citation>
    <scope>NUCLEOTIDE SEQUENCE [LARGE SCALE GENOMIC DNA]</scope>
    <source>
        <strain evidence="1 2">NS28</strain>
    </source>
</reference>
<evidence type="ECO:0000313" key="2">
    <source>
        <dbReference type="Proteomes" id="UP000323994"/>
    </source>
</evidence>
<protein>
    <submittedName>
        <fullName evidence="1">Uncharacterized protein</fullName>
    </submittedName>
</protein>
<comment type="caution">
    <text evidence="1">The sequence shown here is derived from an EMBL/GenBank/DDBJ whole genome shotgun (WGS) entry which is preliminary data.</text>
</comment>
<dbReference type="EMBL" id="VBSN01000049">
    <property type="protein sequence ID" value="KAA6438565.1"/>
    <property type="molecule type" value="Genomic_DNA"/>
</dbReference>
<evidence type="ECO:0000313" key="1">
    <source>
        <dbReference type="EMBL" id="KAA6438565.1"/>
    </source>
</evidence>